<dbReference type="SUPFAM" id="SSF52266">
    <property type="entry name" value="SGNH hydrolase"/>
    <property type="match status" value="1"/>
</dbReference>
<reference evidence="2" key="1">
    <citation type="journal article" date="2015" name="Proc. Natl. Acad. Sci. U.S.A.">
        <title>Networks of energetic and metabolic interactions define dynamics in microbial communities.</title>
        <authorList>
            <person name="Embree M."/>
            <person name="Liu J.K."/>
            <person name="Al-Bassam M.M."/>
            <person name="Zengler K."/>
        </authorList>
    </citation>
    <scope>NUCLEOTIDE SEQUENCE</scope>
</reference>
<dbReference type="GO" id="GO:0004064">
    <property type="term" value="F:arylesterase activity"/>
    <property type="evidence" value="ECO:0007669"/>
    <property type="project" value="UniProtKB-EC"/>
</dbReference>
<dbReference type="Gene3D" id="3.40.50.1110">
    <property type="entry name" value="SGNH hydrolase"/>
    <property type="match status" value="1"/>
</dbReference>
<evidence type="ECO:0000259" key="1">
    <source>
        <dbReference type="Pfam" id="PF13472"/>
    </source>
</evidence>
<proteinExistence type="predicted"/>
<comment type="caution">
    <text evidence="2">The sequence shown here is derived from an EMBL/GenBank/DDBJ whole genome shotgun (WGS) entry which is preliminary data.</text>
</comment>
<protein>
    <submittedName>
        <fullName evidence="2">Arylesterase</fullName>
        <ecNumber evidence="2">3.1.1.2</ecNumber>
    </submittedName>
</protein>
<dbReference type="EMBL" id="LNQE01000262">
    <property type="protein sequence ID" value="KUG28063.1"/>
    <property type="molecule type" value="Genomic_DNA"/>
</dbReference>
<gene>
    <name evidence="2" type="ORF">ASZ90_002084</name>
</gene>
<name>A0A0W8G4I1_9ZZZZ</name>
<dbReference type="EC" id="3.1.1.2" evidence="2"/>
<dbReference type="CDD" id="cd01822">
    <property type="entry name" value="Lysophospholipase_L1_like"/>
    <property type="match status" value="1"/>
</dbReference>
<sequence>MPAHAAPEIRLVALGDSLTAGFGLAASEAFPVVLQGLLREKGYPVTIANAGISGDTTAGGVSRVASALAGAPDGMILELGANDGLRGFEPAFIKANLETILDAAAAQNVPVLLCGMRALLGMGPDYAAEFAAVFADLARNRNLAFYPFFLEGVAADPAKNLPDGIHPTAEGVREIARRMLPVAEAFVQEIMRGKGLPLPSPTTP</sequence>
<organism evidence="2">
    <name type="scientific">hydrocarbon metagenome</name>
    <dbReference type="NCBI Taxonomy" id="938273"/>
    <lineage>
        <taxon>unclassified sequences</taxon>
        <taxon>metagenomes</taxon>
        <taxon>ecological metagenomes</taxon>
    </lineage>
</organism>
<dbReference type="PANTHER" id="PTHR30383">
    <property type="entry name" value="THIOESTERASE 1/PROTEASE 1/LYSOPHOSPHOLIPASE L1"/>
    <property type="match status" value="1"/>
</dbReference>
<dbReference type="PANTHER" id="PTHR30383:SF24">
    <property type="entry name" value="THIOESTERASE 1_PROTEASE 1_LYSOPHOSPHOLIPASE L1"/>
    <property type="match status" value="1"/>
</dbReference>
<keyword evidence="2" id="KW-0378">Hydrolase</keyword>
<dbReference type="InterPro" id="IPR051532">
    <property type="entry name" value="Ester_Hydrolysis_Enzymes"/>
</dbReference>
<evidence type="ECO:0000313" key="2">
    <source>
        <dbReference type="EMBL" id="KUG28063.1"/>
    </source>
</evidence>
<feature type="domain" description="SGNH hydrolase-type esterase" evidence="1">
    <location>
        <begin position="13"/>
        <end position="172"/>
    </location>
</feature>
<dbReference type="GO" id="GO:0004622">
    <property type="term" value="F:phosphatidylcholine lysophospholipase activity"/>
    <property type="evidence" value="ECO:0007669"/>
    <property type="project" value="TreeGrafter"/>
</dbReference>
<dbReference type="InterPro" id="IPR036514">
    <property type="entry name" value="SGNH_hydro_sf"/>
</dbReference>
<dbReference type="InterPro" id="IPR013830">
    <property type="entry name" value="SGNH_hydro"/>
</dbReference>
<dbReference type="Pfam" id="PF13472">
    <property type="entry name" value="Lipase_GDSL_2"/>
    <property type="match status" value="1"/>
</dbReference>
<accession>A0A0W8G4I1</accession>
<dbReference type="AlphaFoldDB" id="A0A0W8G4I1"/>